<dbReference type="AlphaFoldDB" id="A0A813F7W5"/>
<dbReference type="Proteomes" id="UP000654075">
    <property type="component" value="Unassembled WGS sequence"/>
</dbReference>
<gene>
    <name evidence="1" type="ORF">PGLA1383_LOCUS25692</name>
</gene>
<evidence type="ECO:0000313" key="1">
    <source>
        <dbReference type="EMBL" id="CAE8607785.1"/>
    </source>
</evidence>
<keyword evidence="2" id="KW-1185">Reference proteome</keyword>
<evidence type="ECO:0000313" key="2">
    <source>
        <dbReference type="Proteomes" id="UP000654075"/>
    </source>
</evidence>
<comment type="caution">
    <text evidence="1">The sequence shown here is derived from an EMBL/GenBank/DDBJ whole genome shotgun (WGS) entry which is preliminary data.</text>
</comment>
<organism evidence="1 2">
    <name type="scientific">Polarella glacialis</name>
    <name type="common">Dinoflagellate</name>
    <dbReference type="NCBI Taxonomy" id="89957"/>
    <lineage>
        <taxon>Eukaryota</taxon>
        <taxon>Sar</taxon>
        <taxon>Alveolata</taxon>
        <taxon>Dinophyceae</taxon>
        <taxon>Suessiales</taxon>
        <taxon>Suessiaceae</taxon>
        <taxon>Polarella</taxon>
    </lineage>
</organism>
<dbReference type="EMBL" id="CAJNNV010022079">
    <property type="protein sequence ID" value="CAE8607785.1"/>
    <property type="molecule type" value="Genomic_DNA"/>
</dbReference>
<sequence>MVTGSRQPNPQTNCRQAFSFHGDAVAWTIGMDPMRRGCRCHADVSRCRRSCRCPAQSTVELQKSAHRAARDSRSPRPFVQEVARIQSFAHIQMCFSCSVCHRPAGAKAPRPFLTRLASTAIAPSWDSDLSSPCESLMDASRSFDGCELMPRVNKANPDSQSGQLTCGADFFRFCTHSQLGAAATTAFRGCSRRGQHICALSCATSCRASFLPPSAV</sequence>
<protein>
    <submittedName>
        <fullName evidence="1">Uncharacterized protein</fullName>
    </submittedName>
</protein>
<accession>A0A813F7W5</accession>
<name>A0A813F7W5_POLGL</name>
<proteinExistence type="predicted"/>
<reference evidence="1" key="1">
    <citation type="submission" date="2021-02" db="EMBL/GenBank/DDBJ databases">
        <authorList>
            <person name="Dougan E. K."/>
            <person name="Rhodes N."/>
            <person name="Thang M."/>
            <person name="Chan C."/>
        </authorList>
    </citation>
    <scope>NUCLEOTIDE SEQUENCE</scope>
</reference>